<evidence type="ECO:0000313" key="13">
    <source>
        <dbReference type="Proteomes" id="UP000245119"/>
    </source>
</evidence>
<evidence type="ECO:0000256" key="6">
    <source>
        <dbReference type="ARBA" id="ARBA00022976"/>
    </source>
</evidence>
<evidence type="ECO:0000313" key="12">
    <source>
        <dbReference type="EMBL" id="PVD27737.1"/>
    </source>
</evidence>
<evidence type="ECO:0000256" key="5">
    <source>
        <dbReference type="ARBA" id="ARBA00022729"/>
    </source>
</evidence>
<evidence type="ECO:0000259" key="11">
    <source>
        <dbReference type="Pfam" id="PF18266"/>
    </source>
</evidence>
<keyword evidence="13" id="KW-1185">Reference proteome</keyword>
<evidence type="ECO:0000256" key="2">
    <source>
        <dbReference type="ARBA" id="ARBA00007717"/>
    </source>
</evidence>
<dbReference type="EMBL" id="PZQS01000007">
    <property type="protein sequence ID" value="PVD27737.1"/>
    <property type="molecule type" value="Genomic_DNA"/>
</dbReference>
<proteinExistence type="inferred from homology"/>
<comment type="caution">
    <text evidence="12">The sequence shown here is derived from an EMBL/GenBank/DDBJ whole genome shotgun (WGS) entry which is preliminary data.</text>
</comment>
<keyword evidence="6" id="KW-0914">Notch signaling pathway</keyword>
<protein>
    <recommendedName>
        <fullName evidence="3">Nicastrin</fullName>
    </recommendedName>
</protein>
<comment type="subcellular location">
    <subcellularLocation>
        <location evidence="1">Membrane</location>
        <topology evidence="1">Single-pass type I membrane protein</topology>
    </subcellularLocation>
</comment>
<evidence type="ECO:0000256" key="8">
    <source>
        <dbReference type="ARBA" id="ARBA00023136"/>
    </source>
</evidence>
<dbReference type="SUPFAM" id="SSF53187">
    <property type="entry name" value="Zn-dependent exopeptidases"/>
    <property type="match status" value="1"/>
</dbReference>
<reference evidence="12 13" key="1">
    <citation type="submission" date="2018-04" db="EMBL/GenBank/DDBJ databases">
        <title>The genome of golden apple snail Pomacea canaliculata provides insight into stress tolerance and invasive adaptation.</title>
        <authorList>
            <person name="Liu C."/>
            <person name="Liu B."/>
            <person name="Ren Y."/>
            <person name="Zhang Y."/>
            <person name="Wang H."/>
            <person name="Li S."/>
            <person name="Jiang F."/>
            <person name="Yin L."/>
            <person name="Zhang G."/>
            <person name="Qian W."/>
            <person name="Fan W."/>
        </authorList>
    </citation>
    <scope>NUCLEOTIDE SEQUENCE [LARGE SCALE GENOMIC DNA]</scope>
    <source>
        <strain evidence="12">SZHN2017</strain>
        <tissue evidence="12">Muscle</tissue>
    </source>
</reference>
<keyword evidence="7" id="KW-1133">Transmembrane helix</keyword>
<evidence type="ECO:0000256" key="4">
    <source>
        <dbReference type="ARBA" id="ARBA00022692"/>
    </source>
</evidence>
<accession>A0A2T7P2T2</accession>
<dbReference type="OrthoDB" id="755951at2759"/>
<dbReference type="GO" id="GO:0007220">
    <property type="term" value="P:Notch receptor processing"/>
    <property type="evidence" value="ECO:0007669"/>
    <property type="project" value="TreeGrafter"/>
</dbReference>
<evidence type="ECO:0000256" key="1">
    <source>
        <dbReference type="ARBA" id="ARBA00004479"/>
    </source>
</evidence>
<feature type="domain" description="Nicastrin small lobe" evidence="11">
    <location>
        <begin position="40"/>
        <end position="205"/>
    </location>
</feature>
<dbReference type="GO" id="GO:0005886">
    <property type="term" value="C:plasma membrane"/>
    <property type="evidence" value="ECO:0007669"/>
    <property type="project" value="TreeGrafter"/>
</dbReference>
<dbReference type="AlphaFoldDB" id="A0A2T7P2T2"/>
<gene>
    <name evidence="12" type="ORF">C0Q70_12909</name>
</gene>
<dbReference type="GO" id="GO:0016485">
    <property type="term" value="P:protein processing"/>
    <property type="evidence" value="ECO:0007669"/>
    <property type="project" value="InterPro"/>
</dbReference>
<evidence type="ECO:0000256" key="7">
    <source>
        <dbReference type="ARBA" id="ARBA00022989"/>
    </source>
</evidence>
<organism evidence="12 13">
    <name type="scientific">Pomacea canaliculata</name>
    <name type="common">Golden apple snail</name>
    <dbReference type="NCBI Taxonomy" id="400727"/>
    <lineage>
        <taxon>Eukaryota</taxon>
        <taxon>Metazoa</taxon>
        <taxon>Spiralia</taxon>
        <taxon>Lophotrochozoa</taxon>
        <taxon>Mollusca</taxon>
        <taxon>Gastropoda</taxon>
        <taxon>Caenogastropoda</taxon>
        <taxon>Architaenioglossa</taxon>
        <taxon>Ampullarioidea</taxon>
        <taxon>Ampullariidae</taxon>
        <taxon>Pomacea</taxon>
    </lineage>
</organism>
<evidence type="ECO:0000256" key="3">
    <source>
        <dbReference type="ARBA" id="ARBA00015303"/>
    </source>
</evidence>
<dbReference type="Pfam" id="PF05450">
    <property type="entry name" value="Nicastrin"/>
    <property type="match status" value="1"/>
</dbReference>
<feature type="signal peptide" evidence="10">
    <location>
        <begin position="1"/>
        <end position="24"/>
    </location>
</feature>
<dbReference type="InterPro" id="IPR008710">
    <property type="entry name" value="Nicastrin"/>
</dbReference>
<dbReference type="GO" id="GO:0007219">
    <property type="term" value="P:Notch signaling pathway"/>
    <property type="evidence" value="ECO:0007669"/>
    <property type="project" value="UniProtKB-KW"/>
</dbReference>
<keyword evidence="5 10" id="KW-0732">Signal</keyword>
<dbReference type="PANTHER" id="PTHR21092:SF0">
    <property type="entry name" value="NICASTRIN"/>
    <property type="match status" value="1"/>
</dbReference>
<dbReference type="Gene3D" id="3.40.630.10">
    <property type="entry name" value="Zn peptidases"/>
    <property type="match status" value="1"/>
</dbReference>
<name>A0A2T7P2T2_POMCA</name>
<keyword evidence="9" id="KW-0325">Glycoprotein</keyword>
<feature type="chain" id="PRO_5015719306" description="Nicastrin" evidence="10">
    <location>
        <begin position="25"/>
        <end position="573"/>
    </location>
</feature>
<dbReference type="Pfam" id="PF18266">
    <property type="entry name" value="Ncstrn_small"/>
    <property type="match status" value="1"/>
</dbReference>
<keyword evidence="8" id="KW-0472">Membrane</keyword>
<evidence type="ECO:0000256" key="10">
    <source>
        <dbReference type="SAM" id="SignalP"/>
    </source>
</evidence>
<dbReference type="InterPro" id="IPR041084">
    <property type="entry name" value="Ncstrn_small"/>
</dbReference>
<evidence type="ECO:0000256" key="9">
    <source>
        <dbReference type="ARBA" id="ARBA00023180"/>
    </source>
</evidence>
<comment type="similarity">
    <text evidence="2">Belongs to the nicastrin family.</text>
</comment>
<keyword evidence="4" id="KW-0812">Transmembrane</keyword>
<dbReference type="PANTHER" id="PTHR21092">
    <property type="entry name" value="NICASTRIN"/>
    <property type="match status" value="1"/>
</dbReference>
<dbReference type="STRING" id="400727.A0A2T7P2T2"/>
<dbReference type="Proteomes" id="UP000245119">
    <property type="component" value="Linkage Group LG7"/>
</dbReference>
<sequence>MASRSLGYQLLLGLVISASYPVLGTRTKEKIYIDLVTQNACFRILNGTHQIGCSTPQGGNVGVVHYMQTEEDWDWVINSGTHTPYAAVLDSVNFTTENVRKLSQSNRVNGIIVISINLTDQEPFSADKSCPNDASGMYDGCNKLQWNPPGKGLMFDDFGLAMFSLTDENDYQKLIDKCYIPFNKPQDGKPRSYPLCAIQLISAMRGAKDSETCIRRSNLVTNLNPSKYCDPMGDENIITTLKAVQNNETRPNDSVIVVATRLDTMGIFHNEYPGADSPVTGLVTLLATAKALWSQRKFILNQPNSTDIMFAFFQGEAFDYIGSSRMVYDMQKDIFPSSATTAIQKINLTHIHQFIELNQVGLRSDNNSLWLHVDEKVINETKSLIQMLKDVSTPNATLTEADPSGKQQLPPASLQQFLLKRPDIPSVVITDHQHEYTNRYYNSRLDLPNHIDYRNDNFTDEYNASTALSQRISALATTLARYLFTAATGKNPTNEQLDELEADITEVNHMLYCFLISPQCELFNTVVSPTDAASLTINQVTQLTRAILAYYTGEKVEGVDQESQCGATDGDKV</sequence>